<evidence type="ECO:0000256" key="7">
    <source>
        <dbReference type="ARBA" id="ARBA00023136"/>
    </source>
</evidence>
<evidence type="ECO:0000256" key="8">
    <source>
        <dbReference type="ARBA" id="ARBA00049551"/>
    </source>
</evidence>
<keyword evidence="6 9" id="KW-1133">Transmembrane helix</keyword>
<keyword evidence="9 10" id="KW-0496">Mitochondrion</keyword>
<accession>A0A0U1Z016</accession>
<evidence type="ECO:0000256" key="9">
    <source>
        <dbReference type="RuleBase" id="RU003640"/>
    </source>
</evidence>
<keyword evidence="9" id="KW-0679">Respiratory chain</keyword>
<dbReference type="GO" id="GO:0008137">
    <property type="term" value="F:NADH dehydrogenase (ubiquinone) activity"/>
    <property type="evidence" value="ECO:0007669"/>
    <property type="project" value="UniProtKB-UniRule"/>
</dbReference>
<comment type="catalytic activity">
    <reaction evidence="8 9">
        <text>a ubiquinone + NADH + 5 H(+)(in) = a ubiquinol + NAD(+) + 4 H(+)(out)</text>
        <dbReference type="Rhea" id="RHEA:29091"/>
        <dbReference type="Rhea" id="RHEA-COMP:9565"/>
        <dbReference type="Rhea" id="RHEA-COMP:9566"/>
        <dbReference type="ChEBI" id="CHEBI:15378"/>
        <dbReference type="ChEBI" id="CHEBI:16389"/>
        <dbReference type="ChEBI" id="CHEBI:17976"/>
        <dbReference type="ChEBI" id="CHEBI:57540"/>
        <dbReference type="ChEBI" id="CHEBI:57945"/>
        <dbReference type="EC" id="7.1.1.2"/>
    </reaction>
</comment>
<comment type="similarity">
    <text evidence="2 9">Belongs to the complex I subunit 3 family.</text>
</comment>
<keyword evidence="9" id="KW-0249">Electron transport</keyword>
<proteinExistence type="inferred from homology"/>
<organism evidence="10">
    <name type="scientific">Bombyx mori</name>
    <name type="common">Silk moth</name>
    <dbReference type="NCBI Taxonomy" id="7091"/>
    <lineage>
        <taxon>Eukaryota</taxon>
        <taxon>Metazoa</taxon>
        <taxon>Ecdysozoa</taxon>
        <taxon>Arthropoda</taxon>
        <taxon>Hexapoda</taxon>
        <taxon>Insecta</taxon>
        <taxon>Pterygota</taxon>
        <taxon>Neoptera</taxon>
        <taxon>Endopterygota</taxon>
        <taxon>Lepidoptera</taxon>
        <taxon>Glossata</taxon>
        <taxon>Ditrysia</taxon>
        <taxon>Bombycoidea</taxon>
        <taxon>Bombycidae</taxon>
        <taxon>Bombycinae</taxon>
        <taxon>Bombyx</taxon>
    </lineage>
</organism>
<feature type="transmembrane region" description="Helical" evidence="9">
    <location>
        <begin position="54"/>
        <end position="80"/>
    </location>
</feature>
<evidence type="ECO:0000256" key="6">
    <source>
        <dbReference type="ARBA" id="ARBA00022989"/>
    </source>
</evidence>
<reference evidence="10" key="1">
    <citation type="journal article" date="2015" name="Mitochondrial DNA">
        <title>The complete mitochondrial genome of Bombyx mori strain Yu39 (Lepidoptera: Bombycidae).</title>
        <authorList>
            <person name="Zhang Y.L."/>
            <person name="Zhao J.H."/>
            <person name="Zhou Q.M."/>
        </authorList>
    </citation>
    <scope>NUCLEOTIDE SEQUENCE</scope>
    <source>
        <strain evidence="10">Yu39</strain>
    </source>
</reference>
<dbReference type="InterPro" id="IPR038430">
    <property type="entry name" value="NDAH_ubi_oxred_su3_sf"/>
</dbReference>
<evidence type="ECO:0000256" key="5">
    <source>
        <dbReference type="ARBA" id="ARBA00022692"/>
    </source>
</evidence>
<evidence type="ECO:0000256" key="4">
    <source>
        <dbReference type="ARBA" id="ARBA00022448"/>
    </source>
</evidence>
<sequence>MMIMSITIFFFFLSNLMMMMSMILSKKSFMDREKCSPFECGFDPKSMSRIPFSLHFFLITIIFLIFDVEIALIFPIITLFKMVNMLIWIKTSFFFIIILLIGLYHEWNQNMLNWTN</sequence>
<dbReference type="InterPro" id="IPR000440">
    <property type="entry name" value="NADH_UbQ/plastoQ_OxRdtase_su3"/>
</dbReference>
<evidence type="ECO:0000313" key="10">
    <source>
        <dbReference type="EMBL" id="AJH66257.1"/>
    </source>
</evidence>
<dbReference type="AlphaFoldDB" id="A0A0U1Z016"/>
<gene>
    <name evidence="10" type="primary">nad3</name>
</gene>
<dbReference type="PANTHER" id="PTHR11058:SF9">
    <property type="entry name" value="NADH-UBIQUINONE OXIDOREDUCTASE CHAIN 3"/>
    <property type="match status" value="1"/>
</dbReference>
<dbReference type="Pfam" id="PF00507">
    <property type="entry name" value="Oxidored_q4"/>
    <property type="match status" value="1"/>
</dbReference>
<dbReference type="Gene3D" id="1.20.58.1610">
    <property type="entry name" value="NADH:ubiquinone/plastoquinone oxidoreductase, chain 3"/>
    <property type="match status" value="1"/>
</dbReference>
<dbReference type="EC" id="7.1.1.2" evidence="9"/>
<feature type="transmembrane region" description="Helical" evidence="9">
    <location>
        <begin position="6"/>
        <end position="24"/>
    </location>
</feature>
<keyword evidence="9" id="KW-0520">NAD</keyword>
<keyword evidence="9" id="KW-1278">Translocase</keyword>
<keyword evidence="5 9" id="KW-0812">Transmembrane</keyword>
<comment type="subcellular location">
    <subcellularLocation>
        <location evidence="1">Membrane</location>
    </subcellularLocation>
    <subcellularLocation>
        <location evidence="9">Mitochondrion membrane</location>
        <topology evidence="9">Multi-pass membrane protein</topology>
    </subcellularLocation>
</comment>
<dbReference type="PANTHER" id="PTHR11058">
    <property type="entry name" value="NADH-UBIQUINONE OXIDOREDUCTASE CHAIN 3"/>
    <property type="match status" value="1"/>
</dbReference>
<feature type="transmembrane region" description="Helical" evidence="9">
    <location>
        <begin position="86"/>
        <end position="104"/>
    </location>
</feature>
<evidence type="ECO:0000256" key="1">
    <source>
        <dbReference type="ARBA" id="ARBA00004370"/>
    </source>
</evidence>
<evidence type="ECO:0000256" key="2">
    <source>
        <dbReference type="ARBA" id="ARBA00008472"/>
    </source>
</evidence>
<comment type="function">
    <text evidence="9">Core subunit of the mitochondrial membrane respiratory chain NADH dehydrogenase (Complex I) which catalyzes electron transfer from NADH through the respiratory chain, using ubiquinone as an electron acceptor. Essential for the catalytic activity of complex I.</text>
</comment>
<dbReference type="EMBL" id="KP313778">
    <property type="protein sequence ID" value="AJH66257.1"/>
    <property type="molecule type" value="Genomic_DNA"/>
</dbReference>
<keyword evidence="7 9" id="KW-0472">Membrane</keyword>
<protein>
    <recommendedName>
        <fullName evidence="3 9">NADH-ubiquinone oxidoreductase chain 3</fullName>
        <ecNumber evidence="9">7.1.1.2</ecNumber>
    </recommendedName>
</protein>
<evidence type="ECO:0000256" key="3">
    <source>
        <dbReference type="ARBA" id="ARBA00021007"/>
    </source>
</evidence>
<keyword evidence="9" id="KW-0830">Ubiquinone</keyword>
<dbReference type="GO" id="GO:0031966">
    <property type="term" value="C:mitochondrial membrane"/>
    <property type="evidence" value="ECO:0007669"/>
    <property type="project" value="UniProtKB-SubCell"/>
</dbReference>
<geneLocation type="mitochondrion" evidence="10"/>
<name>A0A0U1Z016_BOMMO</name>
<keyword evidence="4 9" id="KW-0813">Transport</keyword>
<dbReference type="GO" id="GO:0030964">
    <property type="term" value="C:NADH dehydrogenase complex"/>
    <property type="evidence" value="ECO:0007669"/>
    <property type="project" value="TreeGrafter"/>
</dbReference>